<keyword evidence="4" id="KW-1185">Reference proteome</keyword>
<keyword evidence="1" id="KW-0808">Transferase</keyword>
<accession>A0ABT4J5X9</accession>
<dbReference type="Proteomes" id="UP001149822">
    <property type="component" value="Unassembled WGS sequence"/>
</dbReference>
<dbReference type="SUPFAM" id="SSF55874">
    <property type="entry name" value="ATPase domain of HSP90 chaperone/DNA topoisomerase II/histidine kinase"/>
    <property type="match status" value="1"/>
</dbReference>
<dbReference type="PANTHER" id="PTHR35526">
    <property type="entry name" value="ANTI-SIGMA-F FACTOR RSBW-RELATED"/>
    <property type="match status" value="1"/>
</dbReference>
<evidence type="ECO:0000259" key="2">
    <source>
        <dbReference type="Pfam" id="PF13581"/>
    </source>
</evidence>
<sequence length="141" mass="14747">MESRGFHVECGLESVDATMAAVCAFVGDTLSPEGLIRLEIAVTEALNNVVLHGGLPQGAGIAVAVRKAAPEVGPEVGVEIRDPGQPVPAELFKAARNPADIDPLEESGRGIPLIVAMSDALHYESRDGSNCLTLRFADRSS</sequence>
<proteinExistence type="predicted"/>
<keyword evidence="1" id="KW-0418">Kinase</keyword>
<comment type="caution">
    <text evidence="3">The sequence shown here is derived from an EMBL/GenBank/DDBJ whole genome shotgun (WGS) entry which is preliminary data.</text>
</comment>
<gene>
    <name evidence="3" type="ORF">OU682_09535</name>
</gene>
<name>A0ABT4J5X9_9RHOB</name>
<evidence type="ECO:0000256" key="1">
    <source>
        <dbReference type="ARBA" id="ARBA00022527"/>
    </source>
</evidence>
<evidence type="ECO:0000313" key="4">
    <source>
        <dbReference type="Proteomes" id="UP001149822"/>
    </source>
</evidence>
<dbReference type="RefSeq" id="WP_268941864.1">
    <property type="nucleotide sequence ID" value="NZ_JAPTYD010000010.1"/>
</dbReference>
<reference evidence="3" key="1">
    <citation type="submission" date="2022-12" db="EMBL/GenBank/DDBJ databases">
        <title>Paracoccus sp. EF6 isolated from a lake water.</title>
        <authorList>
            <person name="Liu H."/>
        </authorList>
    </citation>
    <scope>NUCLEOTIDE SEQUENCE</scope>
    <source>
        <strain evidence="3">EF6</strain>
    </source>
</reference>
<dbReference type="PANTHER" id="PTHR35526:SF3">
    <property type="entry name" value="ANTI-SIGMA-F FACTOR RSBW"/>
    <property type="match status" value="1"/>
</dbReference>
<organism evidence="3 4">
    <name type="scientific">Paracoccus benzoatiresistens</name>
    <dbReference type="NCBI Taxonomy" id="2997341"/>
    <lineage>
        <taxon>Bacteria</taxon>
        <taxon>Pseudomonadati</taxon>
        <taxon>Pseudomonadota</taxon>
        <taxon>Alphaproteobacteria</taxon>
        <taxon>Rhodobacterales</taxon>
        <taxon>Paracoccaceae</taxon>
        <taxon>Paracoccus</taxon>
    </lineage>
</organism>
<dbReference type="InterPro" id="IPR050267">
    <property type="entry name" value="Anti-sigma-factor_SerPK"/>
</dbReference>
<dbReference type="CDD" id="cd16936">
    <property type="entry name" value="HATPase_RsbW-like"/>
    <property type="match status" value="1"/>
</dbReference>
<dbReference type="InterPro" id="IPR003594">
    <property type="entry name" value="HATPase_dom"/>
</dbReference>
<keyword evidence="1" id="KW-0723">Serine/threonine-protein kinase</keyword>
<dbReference type="InterPro" id="IPR036890">
    <property type="entry name" value="HATPase_C_sf"/>
</dbReference>
<dbReference type="EMBL" id="JAPTYD010000010">
    <property type="protein sequence ID" value="MCZ0961856.1"/>
    <property type="molecule type" value="Genomic_DNA"/>
</dbReference>
<dbReference type="Pfam" id="PF13581">
    <property type="entry name" value="HATPase_c_2"/>
    <property type="match status" value="1"/>
</dbReference>
<evidence type="ECO:0000313" key="3">
    <source>
        <dbReference type="EMBL" id="MCZ0961856.1"/>
    </source>
</evidence>
<keyword evidence="3" id="KW-0067">ATP-binding</keyword>
<feature type="domain" description="Histidine kinase/HSP90-like ATPase" evidence="2">
    <location>
        <begin position="20"/>
        <end position="136"/>
    </location>
</feature>
<dbReference type="GO" id="GO:0005524">
    <property type="term" value="F:ATP binding"/>
    <property type="evidence" value="ECO:0007669"/>
    <property type="project" value="UniProtKB-KW"/>
</dbReference>
<dbReference type="Gene3D" id="3.30.565.10">
    <property type="entry name" value="Histidine kinase-like ATPase, C-terminal domain"/>
    <property type="match status" value="1"/>
</dbReference>
<protein>
    <submittedName>
        <fullName evidence="3">ATP-binding protein</fullName>
    </submittedName>
</protein>
<keyword evidence="3" id="KW-0547">Nucleotide-binding</keyword>